<evidence type="ECO:0000256" key="3">
    <source>
        <dbReference type="ARBA" id="ARBA00022842"/>
    </source>
</evidence>
<dbReference type="STRING" id="159292.SAMN05192546_108142"/>
<feature type="binding site" evidence="4">
    <location>
        <position position="67"/>
    </location>
    <ligand>
        <name>substrate</name>
    </ligand>
</feature>
<name>A0A1H3Q8W2_9FIRM</name>
<dbReference type="SUPFAM" id="SSF51621">
    <property type="entry name" value="Phosphoenolpyruvate/pyruvate domain"/>
    <property type="match status" value="1"/>
</dbReference>
<dbReference type="PANTHER" id="PTHR32308:SF10">
    <property type="entry name" value="CITRATE LYASE SUBUNIT BETA"/>
    <property type="match status" value="1"/>
</dbReference>
<dbReference type="Pfam" id="PF03328">
    <property type="entry name" value="HpcH_HpaI"/>
    <property type="match status" value="1"/>
</dbReference>
<dbReference type="PANTHER" id="PTHR32308">
    <property type="entry name" value="LYASE BETA SUBUNIT, PUTATIVE (AFU_ORTHOLOGUE AFUA_4G13030)-RELATED"/>
    <property type="match status" value="1"/>
</dbReference>
<protein>
    <submittedName>
        <fullName evidence="7">Citrate lyase subunit beta / citryl-CoA lyase</fullName>
    </submittedName>
</protein>
<dbReference type="InterPro" id="IPR015813">
    <property type="entry name" value="Pyrv/PenolPyrv_kinase-like_dom"/>
</dbReference>
<dbReference type="AlphaFoldDB" id="A0A1H3Q8W2"/>
<sequence>MRKLRRSMMFVPANNPGMIFQASVFSPDCIIFDLEDAIPVREKDSARDLLVEAIKSIDFGKCEIFSRINPLYTPYGEMDVRALAHAGLKNYRLPMTESPEDIERMDMLLTELEKEIGLESRSLKILGAIETAKGVLNAPAIAGSSDRLVGISFGAEDFTRSMATERSKTGEELYWARSHVVMAAMAAGIDAIDTVFADLEDSEAFEKELKMAKQLGFCGKSLIHPSQINVVHKVFSPGKEEVYQAKKIIDAMEEAEERGAGVIVVDGKMVDEPVLIRAKRIMELAMASGMEGRGD</sequence>
<feature type="binding site" evidence="5">
    <location>
        <position position="130"/>
    </location>
    <ligand>
        <name>Mg(2+)</name>
        <dbReference type="ChEBI" id="CHEBI:18420"/>
    </ligand>
</feature>
<dbReference type="RefSeq" id="WP_207646073.1">
    <property type="nucleotide sequence ID" value="NZ_FNPV01000008.1"/>
</dbReference>
<organism evidence="7 8">
    <name type="scientific">Tindallia californiensis</name>
    <dbReference type="NCBI Taxonomy" id="159292"/>
    <lineage>
        <taxon>Bacteria</taxon>
        <taxon>Bacillati</taxon>
        <taxon>Bacillota</taxon>
        <taxon>Clostridia</taxon>
        <taxon>Peptostreptococcales</taxon>
        <taxon>Tindalliaceae</taxon>
        <taxon>Tindallia</taxon>
    </lineage>
</organism>
<dbReference type="GO" id="GO:0006107">
    <property type="term" value="P:oxaloacetate metabolic process"/>
    <property type="evidence" value="ECO:0007669"/>
    <property type="project" value="TreeGrafter"/>
</dbReference>
<evidence type="ECO:0000256" key="1">
    <source>
        <dbReference type="ARBA" id="ARBA00001946"/>
    </source>
</evidence>
<dbReference type="Proteomes" id="UP000199230">
    <property type="component" value="Unassembled WGS sequence"/>
</dbReference>
<dbReference type="InterPro" id="IPR005000">
    <property type="entry name" value="Aldolase/citrate-lyase_domain"/>
</dbReference>
<dbReference type="InterPro" id="IPR040442">
    <property type="entry name" value="Pyrv_kinase-like_dom_sf"/>
</dbReference>
<proteinExistence type="predicted"/>
<keyword evidence="2 5" id="KW-0479">Metal-binding</keyword>
<evidence type="ECO:0000256" key="5">
    <source>
        <dbReference type="PIRSR" id="PIRSR015582-2"/>
    </source>
</evidence>
<accession>A0A1H3Q8W2</accession>
<evidence type="ECO:0000313" key="8">
    <source>
        <dbReference type="Proteomes" id="UP000199230"/>
    </source>
</evidence>
<dbReference type="GO" id="GO:0000287">
    <property type="term" value="F:magnesium ion binding"/>
    <property type="evidence" value="ECO:0007669"/>
    <property type="project" value="TreeGrafter"/>
</dbReference>
<dbReference type="PIRSF" id="PIRSF015582">
    <property type="entry name" value="Cit_lyase_B"/>
    <property type="match status" value="1"/>
</dbReference>
<dbReference type="Gene3D" id="3.20.20.60">
    <property type="entry name" value="Phosphoenolpyruvate-binding domains"/>
    <property type="match status" value="1"/>
</dbReference>
<gene>
    <name evidence="7" type="ORF">SAMN05192546_108142</name>
</gene>
<reference evidence="7 8" key="1">
    <citation type="submission" date="2016-10" db="EMBL/GenBank/DDBJ databases">
        <authorList>
            <person name="de Groot N.N."/>
        </authorList>
    </citation>
    <scope>NUCLEOTIDE SEQUENCE [LARGE SCALE GENOMIC DNA]</scope>
    <source>
        <strain evidence="7 8">APO</strain>
    </source>
</reference>
<evidence type="ECO:0000259" key="6">
    <source>
        <dbReference type="Pfam" id="PF03328"/>
    </source>
</evidence>
<feature type="binding site" evidence="4">
    <location>
        <position position="130"/>
    </location>
    <ligand>
        <name>substrate</name>
    </ligand>
</feature>
<dbReference type="GO" id="GO:0016829">
    <property type="term" value="F:lyase activity"/>
    <property type="evidence" value="ECO:0007669"/>
    <property type="project" value="UniProtKB-KW"/>
</dbReference>
<dbReference type="EMBL" id="FNPV01000008">
    <property type="protein sequence ID" value="SDZ09591.1"/>
    <property type="molecule type" value="Genomic_DNA"/>
</dbReference>
<feature type="domain" description="HpcH/HpaI aldolase/citrate lyase" evidence="6">
    <location>
        <begin position="6"/>
        <end position="225"/>
    </location>
</feature>
<evidence type="ECO:0000256" key="2">
    <source>
        <dbReference type="ARBA" id="ARBA00022723"/>
    </source>
</evidence>
<feature type="binding site" evidence="5">
    <location>
        <position position="157"/>
    </location>
    <ligand>
        <name>Mg(2+)</name>
        <dbReference type="ChEBI" id="CHEBI:18420"/>
    </ligand>
</feature>
<keyword evidence="7" id="KW-0456">Lyase</keyword>
<keyword evidence="3 5" id="KW-0460">Magnesium</keyword>
<comment type="cofactor">
    <cofactor evidence="1">
        <name>Mg(2+)</name>
        <dbReference type="ChEBI" id="CHEBI:18420"/>
    </cofactor>
</comment>
<evidence type="ECO:0000313" key="7">
    <source>
        <dbReference type="EMBL" id="SDZ09591.1"/>
    </source>
</evidence>
<dbReference type="InterPro" id="IPR011206">
    <property type="entry name" value="Citrate_lyase_beta/mcl1/mcl2"/>
</dbReference>
<evidence type="ECO:0000256" key="4">
    <source>
        <dbReference type="PIRSR" id="PIRSR015582-1"/>
    </source>
</evidence>
<keyword evidence="8" id="KW-1185">Reference proteome</keyword>